<dbReference type="InterPro" id="IPR019734">
    <property type="entry name" value="TPR_rpt"/>
</dbReference>
<dbReference type="AlphaFoldDB" id="A0A7X6K736"/>
<dbReference type="Proteomes" id="UP000544090">
    <property type="component" value="Unassembled WGS sequence"/>
</dbReference>
<keyword evidence="3" id="KW-0804">Transcription</keyword>
<comment type="caution">
    <text evidence="5">The sequence shown here is derived from an EMBL/GenBank/DDBJ whole genome shotgun (WGS) entry which is preliminary data.</text>
</comment>
<dbReference type="SMART" id="SM00028">
    <property type="entry name" value="TPR"/>
    <property type="match status" value="3"/>
</dbReference>
<evidence type="ECO:0000313" key="5">
    <source>
        <dbReference type="EMBL" id="NKX56370.1"/>
    </source>
</evidence>
<keyword evidence="1" id="KW-0805">Transcription regulation</keyword>
<dbReference type="GO" id="GO:0003677">
    <property type="term" value="F:DNA binding"/>
    <property type="evidence" value="ECO:0007669"/>
    <property type="project" value="UniProtKB-KW"/>
</dbReference>
<dbReference type="RefSeq" id="WP_168488582.1">
    <property type="nucleotide sequence ID" value="NZ_JAAZSQ010000023.1"/>
</dbReference>
<evidence type="ECO:0000256" key="1">
    <source>
        <dbReference type="ARBA" id="ARBA00023015"/>
    </source>
</evidence>
<protein>
    <submittedName>
        <fullName evidence="5">DNA-binding response regulator</fullName>
    </submittedName>
</protein>
<dbReference type="SUPFAM" id="SSF48452">
    <property type="entry name" value="TPR-like"/>
    <property type="match status" value="3"/>
</dbReference>
<dbReference type="CDD" id="cd06170">
    <property type="entry name" value="LuxR_C_like"/>
    <property type="match status" value="1"/>
</dbReference>
<dbReference type="InterPro" id="IPR016032">
    <property type="entry name" value="Sig_transdc_resp-reg_C-effctor"/>
</dbReference>
<proteinExistence type="predicted"/>
<name>A0A7X6K736_9MICC</name>
<dbReference type="PANTHER" id="PTHR44688:SF16">
    <property type="entry name" value="DNA-BINDING TRANSCRIPTIONAL ACTIVATOR DEVR_DOSR"/>
    <property type="match status" value="1"/>
</dbReference>
<dbReference type="EMBL" id="JAAZSQ010000023">
    <property type="protein sequence ID" value="NKX56370.1"/>
    <property type="molecule type" value="Genomic_DNA"/>
</dbReference>
<evidence type="ECO:0000259" key="4">
    <source>
        <dbReference type="PROSITE" id="PS50043"/>
    </source>
</evidence>
<dbReference type="PROSITE" id="PS50043">
    <property type="entry name" value="HTH_LUXR_2"/>
    <property type="match status" value="1"/>
</dbReference>
<reference evidence="5 6" key="1">
    <citation type="submission" date="2020-04" db="EMBL/GenBank/DDBJ databases">
        <title>Arthrobacter sp. nov.</title>
        <authorList>
            <person name="Liu S."/>
        </authorList>
    </citation>
    <scope>NUCLEOTIDE SEQUENCE [LARGE SCALE GENOMIC DNA]</scope>
    <source>
        <strain evidence="5 6">E918</strain>
    </source>
</reference>
<organism evidence="5 6">
    <name type="scientific">Arthrobacter mobilis</name>
    <dbReference type="NCBI Taxonomy" id="2724944"/>
    <lineage>
        <taxon>Bacteria</taxon>
        <taxon>Bacillati</taxon>
        <taxon>Actinomycetota</taxon>
        <taxon>Actinomycetes</taxon>
        <taxon>Micrococcales</taxon>
        <taxon>Micrococcaceae</taxon>
        <taxon>Arthrobacter</taxon>
    </lineage>
</organism>
<dbReference type="InterPro" id="IPR000792">
    <property type="entry name" value="Tscrpt_reg_LuxR_C"/>
</dbReference>
<evidence type="ECO:0000313" key="6">
    <source>
        <dbReference type="Proteomes" id="UP000544090"/>
    </source>
</evidence>
<dbReference type="InterPro" id="IPR036388">
    <property type="entry name" value="WH-like_DNA-bd_sf"/>
</dbReference>
<dbReference type="Pfam" id="PF00196">
    <property type="entry name" value="GerE"/>
    <property type="match status" value="1"/>
</dbReference>
<keyword evidence="2 5" id="KW-0238">DNA-binding</keyword>
<evidence type="ECO:0000256" key="3">
    <source>
        <dbReference type="ARBA" id="ARBA00023163"/>
    </source>
</evidence>
<dbReference type="PROSITE" id="PS00622">
    <property type="entry name" value="HTH_LUXR_1"/>
    <property type="match status" value="1"/>
</dbReference>
<dbReference type="InterPro" id="IPR011990">
    <property type="entry name" value="TPR-like_helical_dom_sf"/>
</dbReference>
<dbReference type="PRINTS" id="PR00038">
    <property type="entry name" value="HTHLUXR"/>
</dbReference>
<accession>A0A7X6K736</accession>
<keyword evidence="6" id="KW-1185">Reference proteome</keyword>
<dbReference type="Gene3D" id="1.25.40.10">
    <property type="entry name" value="Tetratricopeptide repeat domain"/>
    <property type="match status" value="2"/>
</dbReference>
<sequence>MAITESIERGRAACAQYAWDDAYQFLSDADRACPLEAADLERLGVAAYLTGRDEAAVEDLERAYQAFLGQGGIGRSVRCAFWLGITLILRGQHARGGGWLGRAQRLVDERLPGSVEQGYLMVPAGLQALHEDPATAREIFGKVVAIANEFDDADLTALSRLGLGQALVAMGEAARGVAMLDEAMLCVTTGDVSPIAAGIVYCAVILACRDIFDLGRAQEWTAALSQWCSKQQGLKPYRGQCLVHRSEIMQLHGQWEDAMVEIHRACEHLSAQPGNPVMGMAQYQRAEILRLRGKYADAEDAYREAAAYGHNMHPGLALLRLAQGHTQDAYAAIRRVLSDAAEGPVERSKILAAYVPIALAAGDRNGAKLAAQDLSELAEQFGSPYLQAMAGSVHGMILVNEGDYTPACATLRAAWLAWQEVEAPYEGARLRVIMARAYHALGDHDTAEMELDAAAHVFEQLGAAPDLREIAEVSRRSAARTPGGLSAREAEVLRLVATGVTNREIANSLVISEKTVSRHISNILTKLGLSSRTAAAAYAYDNDLA</sequence>
<feature type="domain" description="HTH luxR-type" evidence="4">
    <location>
        <begin position="478"/>
        <end position="543"/>
    </location>
</feature>
<dbReference type="GO" id="GO:0006355">
    <property type="term" value="P:regulation of DNA-templated transcription"/>
    <property type="evidence" value="ECO:0007669"/>
    <property type="project" value="InterPro"/>
</dbReference>
<gene>
    <name evidence="5" type="ORF">HGG74_17940</name>
</gene>
<evidence type="ECO:0000256" key="2">
    <source>
        <dbReference type="ARBA" id="ARBA00023125"/>
    </source>
</evidence>
<dbReference type="SMART" id="SM00421">
    <property type="entry name" value="HTH_LUXR"/>
    <property type="match status" value="1"/>
</dbReference>
<dbReference type="PANTHER" id="PTHR44688">
    <property type="entry name" value="DNA-BINDING TRANSCRIPTIONAL ACTIVATOR DEVR_DOSR"/>
    <property type="match status" value="1"/>
</dbReference>
<dbReference type="Gene3D" id="1.10.10.10">
    <property type="entry name" value="Winged helix-like DNA-binding domain superfamily/Winged helix DNA-binding domain"/>
    <property type="match status" value="1"/>
</dbReference>
<dbReference type="SUPFAM" id="SSF46894">
    <property type="entry name" value="C-terminal effector domain of the bipartite response regulators"/>
    <property type="match status" value="1"/>
</dbReference>